<evidence type="ECO:0000256" key="1">
    <source>
        <dbReference type="ARBA" id="ARBA00022801"/>
    </source>
</evidence>
<dbReference type="InterPro" id="IPR000868">
    <property type="entry name" value="Isochorismatase-like_dom"/>
</dbReference>
<dbReference type="CDD" id="cd01014">
    <property type="entry name" value="nicotinamidase_related"/>
    <property type="match status" value="1"/>
</dbReference>
<dbReference type="PANTHER" id="PTHR43540">
    <property type="entry name" value="PEROXYUREIDOACRYLATE/UREIDOACRYLATE AMIDOHYDROLASE-RELATED"/>
    <property type="match status" value="1"/>
</dbReference>
<dbReference type="Proteomes" id="UP000272908">
    <property type="component" value="Unassembled WGS sequence"/>
</dbReference>
<reference evidence="4" key="1">
    <citation type="submission" date="2018-08" db="EMBL/GenBank/DDBJ databases">
        <authorList>
            <person name="Rodrigo-Torres L."/>
            <person name="Arahal R. D."/>
            <person name="Lucena T."/>
        </authorList>
    </citation>
    <scope>NUCLEOTIDE SEQUENCE [LARGE SCALE GENOMIC DNA]</scope>
    <source>
        <strain evidence="4">CECT 7235</strain>
    </source>
</reference>
<evidence type="ECO:0000259" key="2">
    <source>
        <dbReference type="Pfam" id="PF00857"/>
    </source>
</evidence>
<dbReference type="EC" id="3.-.-.-" evidence="3"/>
<keyword evidence="4" id="KW-1185">Reference proteome</keyword>
<gene>
    <name evidence="3" type="primary">yecD</name>
    <name evidence="3" type="ORF">ROE7235_02646</name>
</gene>
<name>A0A3B0MAI8_9RHOB</name>
<accession>A0A3B0MAI8</accession>
<dbReference type="GO" id="GO:0016787">
    <property type="term" value="F:hydrolase activity"/>
    <property type="evidence" value="ECO:0007669"/>
    <property type="project" value="UniProtKB-KW"/>
</dbReference>
<dbReference type="InterPro" id="IPR036380">
    <property type="entry name" value="Isochorismatase-like_sf"/>
</dbReference>
<dbReference type="Pfam" id="PF00857">
    <property type="entry name" value="Isochorismatase"/>
    <property type="match status" value="1"/>
</dbReference>
<feature type="domain" description="Isochorismatase-like" evidence="2">
    <location>
        <begin position="4"/>
        <end position="149"/>
    </location>
</feature>
<dbReference type="EMBL" id="UIHC01000030">
    <property type="protein sequence ID" value="SUZ32882.1"/>
    <property type="molecule type" value="Genomic_DNA"/>
</dbReference>
<evidence type="ECO:0000313" key="3">
    <source>
        <dbReference type="EMBL" id="SUZ32882.1"/>
    </source>
</evidence>
<keyword evidence="1 3" id="KW-0378">Hydrolase</keyword>
<protein>
    <submittedName>
        <fullName evidence="3">Isochorismatase family protein YecD</fullName>
        <ecNumber evidence="3">3.-.-.-</ecNumber>
    </submittedName>
</protein>
<evidence type="ECO:0000313" key="4">
    <source>
        <dbReference type="Proteomes" id="UP000272908"/>
    </source>
</evidence>
<dbReference type="Gene3D" id="3.40.50.850">
    <property type="entry name" value="Isochorismatase-like"/>
    <property type="match status" value="1"/>
</dbReference>
<dbReference type="SUPFAM" id="SSF52499">
    <property type="entry name" value="Isochorismatase-like hydrolases"/>
    <property type="match status" value="1"/>
</dbReference>
<dbReference type="AlphaFoldDB" id="A0A3B0MAI8"/>
<proteinExistence type="predicted"/>
<dbReference type="OrthoDB" id="9794942at2"/>
<dbReference type="InterPro" id="IPR050272">
    <property type="entry name" value="Isochorismatase-like_hydrls"/>
</dbReference>
<sequence>MHGALLLIDFQTGFADPVWGARNNPGAEANAAILLAGWRAKGAPVVHVRHLSTTAGSPLRGAGADWMPDLSPSDDEARFDKSVNSAFIGTELNAWLRARSVSHMVIAGLTTPHCVSTTCRMAANMGYEVTLAHDACAAFAANADNSWQDARAENLTADASHHAAISHLHGEFVTARSVADILSA</sequence>
<dbReference type="PANTHER" id="PTHR43540:SF1">
    <property type="entry name" value="ISOCHORISMATASE HYDROLASE"/>
    <property type="match status" value="1"/>
</dbReference>
<organism evidence="3 4">
    <name type="scientific">Roseinatronobacter ekhonensis</name>
    <dbReference type="NCBI Taxonomy" id="254356"/>
    <lineage>
        <taxon>Bacteria</taxon>
        <taxon>Pseudomonadati</taxon>
        <taxon>Pseudomonadota</taxon>
        <taxon>Alphaproteobacteria</taxon>
        <taxon>Rhodobacterales</taxon>
        <taxon>Paracoccaceae</taxon>
        <taxon>Roseinatronobacter</taxon>
    </lineage>
</organism>